<comment type="caution">
    <text evidence="1">The sequence shown here is derived from an EMBL/GenBank/DDBJ whole genome shotgun (WGS) entry which is preliminary data.</text>
</comment>
<proteinExistence type="predicted"/>
<name>A0ACC0U4C6_9AGAM</name>
<accession>A0ACC0U4C6</accession>
<keyword evidence="2" id="KW-1185">Reference proteome</keyword>
<dbReference type="Proteomes" id="UP001207468">
    <property type="component" value="Unassembled WGS sequence"/>
</dbReference>
<sequence>MSLASPSTQSVQAFIFGLDGDSEIHQRAVLSDRVDEDDYLEVDEKRQSMYVELFDEMLIAILNYESHLLHPSEIDFIDRFSLLPYSAKYLLIRLCLRKPGKWHRLSSLKYQHELGENITTAIQLLCVCPKQCFPEKHVLKQEKPEIIDLTLDEMEITKPPPALFSERPKTESGPSSVKIEGISEHPCGDLSFFAQDESNAELHELLDCLSMDELKQLAKDMKIGKASLNRAAIESLLIKHASSQSILPSVGPRAKVAKLPVKQRRLPFIRKSQCDHLRQMTMKVLGTCIRVNDSVFALLRRLNLVYFRCTHYTPDILTPSILSRARKRAFQPYDCIRSSDIWPTRAALLAYERALELEAQVDALHNGTARARSRSRSVTSHLTHELPPKSESGATAEICLEGDVVEESQRARDARAVLAIFELAYAEWKELGEGHCDPRPGGLERFDRGHVLTRIVQKGAEALGILKYHGRELEVLETLLSQRRWRRGRRGKWYERRALVLTRYCGKSSENLRRAMRGLLDALNDRDTHIVYRPSLSRRLTALEKKMGISPEERHQDDPLSVAEDVSITGIRLRSILAVPEPPLDTPAEGKQRVLPFSVVKPTFKTRQVTAPAAGVLGDVQKGKSMWKGQGDEVVNVETYALQHYERLGYKGYHCEGRIVTTLFGLLFWDIVFAPIPGAFETPYQMAPLDIFEDTFYHARQGPIETRLDQICEGNARNIIQTVDEEHRERGTWCLGVRWDQFPREDLLEIAECFRGEALACLCRVLCEDYAQRGSGVPDLFIWNYAEKQCKFVEVKGPGDKLQENQKLWIDVMQRAEVSVEVCHVAELGTKRQITGNGKKKSRAARRKPKPVDREAETVISVWEEEDELDASQYLQESDLDVTLAKKRSADETLPREPVAKRLAIG</sequence>
<evidence type="ECO:0000313" key="1">
    <source>
        <dbReference type="EMBL" id="KAI9460027.1"/>
    </source>
</evidence>
<evidence type="ECO:0000313" key="2">
    <source>
        <dbReference type="Proteomes" id="UP001207468"/>
    </source>
</evidence>
<organism evidence="1 2">
    <name type="scientific">Russula earlei</name>
    <dbReference type="NCBI Taxonomy" id="71964"/>
    <lineage>
        <taxon>Eukaryota</taxon>
        <taxon>Fungi</taxon>
        <taxon>Dikarya</taxon>
        <taxon>Basidiomycota</taxon>
        <taxon>Agaricomycotina</taxon>
        <taxon>Agaricomycetes</taxon>
        <taxon>Russulales</taxon>
        <taxon>Russulaceae</taxon>
        <taxon>Russula</taxon>
    </lineage>
</organism>
<gene>
    <name evidence="1" type="ORF">F5148DRAFT_1377434</name>
</gene>
<protein>
    <submittedName>
        <fullName evidence="1">VRR-NUC domain-containing protein</fullName>
    </submittedName>
</protein>
<reference evidence="1" key="1">
    <citation type="submission" date="2021-03" db="EMBL/GenBank/DDBJ databases">
        <title>Evolutionary priming and transition to the ectomycorrhizal habit in an iconic lineage of mushroom-forming fungi: is preadaptation a requirement?</title>
        <authorList>
            <consortium name="DOE Joint Genome Institute"/>
            <person name="Looney B.P."/>
            <person name="Miyauchi S."/>
            <person name="Morin E."/>
            <person name="Drula E."/>
            <person name="Courty P.E."/>
            <person name="Chicoki N."/>
            <person name="Fauchery L."/>
            <person name="Kohler A."/>
            <person name="Kuo A."/>
            <person name="LaButti K."/>
            <person name="Pangilinan J."/>
            <person name="Lipzen A."/>
            <person name="Riley R."/>
            <person name="Andreopoulos W."/>
            <person name="He G."/>
            <person name="Johnson J."/>
            <person name="Barry K.W."/>
            <person name="Grigoriev I.V."/>
            <person name="Nagy L."/>
            <person name="Hibbett D."/>
            <person name="Henrissat B."/>
            <person name="Matheny P.B."/>
            <person name="Labbe J."/>
            <person name="Martin A.F."/>
        </authorList>
    </citation>
    <scope>NUCLEOTIDE SEQUENCE</scope>
    <source>
        <strain evidence="1">BPL698</strain>
    </source>
</reference>
<dbReference type="EMBL" id="JAGFNK010000192">
    <property type="protein sequence ID" value="KAI9460027.1"/>
    <property type="molecule type" value="Genomic_DNA"/>
</dbReference>